<protein>
    <recommendedName>
        <fullName evidence="3">Tetratricopeptide repeat protein</fullName>
    </recommendedName>
</protein>
<organism evidence="1 2">
    <name type="scientific">Deinococcus taklimakanensis</name>
    <dbReference type="NCBI Taxonomy" id="536443"/>
    <lineage>
        <taxon>Bacteria</taxon>
        <taxon>Thermotogati</taxon>
        <taxon>Deinococcota</taxon>
        <taxon>Deinococci</taxon>
        <taxon>Deinococcales</taxon>
        <taxon>Deinococcaceae</taxon>
        <taxon>Deinococcus</taxon>
    </lineage>
</organism>
<proteinExistence type="predicted"/>
<evidence type="ECO:0008006" key="3">
    <source>
        <dbReference type="Google" id="ProtNLM"/>
    </source>
</evidence>
<dbReference type="RefSeq" id="WP_386843565.1">
    <property type="nucleotide sequence ID" value="NZ_JBHUMK010000014.1"/>
</dbReference>
<evidence type="ECO:0000313" key="2">
    <source>
        <dbReference type="Proteomes" id="UP001597475"/>
    </source>
</evidence>
<accession>A0ABW5P047</accession>
<dbReference type="EMBL" id="JBHUMK010000014">
    <property type="protein sequence ID" value="MFD2608681.1"/>
    <property type="molecule type" value="Genomic_DNA"/>
</dbReference>
<keyword evidence="2" id="KW-1185">Reference proteome</keyword>
<dbReference type="Proteomes" id="UP001597475">
    <property type="component" value="Unassembled WGS sequence"/>
</dbReference>
<comment type="caution">
    <text evidence="1">The sequence shown here is derived from an EMBL/GenBank/DDBJ whole genome shotgun (WGS) entry which is preliminary data.</text>
</comment>
<dbReference type="Gene3D" id="1.25.40.10">
    <property type="entry name" value="Tetratricopeptide repeat domain"/>
    <property type="match status" value="1"/>
</dbReference>
<evidence type="ECO:0000313" key="1">
    <source>
        <dbReference type="EMBL" id="MFD2608681.1"/>
    </source>
</evidence>
<name>A0ABW5P047_9DEIO</name>
<dbReference type="SUPFAM" id="SSF48452">
    <property type="entry name" value="TPR-like"/>
    <property type="match status" value="1"/>
</dbReference>
<sequence length="122" mass="13516">MSNLGTTCLRLDDLPAAERALARAVALSGGPHTRGQLSVAWRGLGGLYLWNGQLDRAEHAYRMAEEKADDVALTVMARRGLARLLRMRGHLNEAAKERNDGVWQTLKDHVEGMINRDTARLV</sequence>
<dbReference type="InterPro" id="IPR011990">
    <property type="entry name" value="TPR-like_helical_dom_sf"/>
</dbReference>
<gene>
    <name evidence="1" type="ORF">ACFSR9_04390</name>
</gene>
<reference evidence="2" key="1">
    <citation type="journal article" date="2019" name="Int. J. Syst. Evol. Microbiol.">
        <title>The Global Catalogue of Microorganisms (GCM) 10K type strain sequencing project: providing services to taxonomists for standard genome sequencing and annotation.</title>
        <authorList>
            <consortium name="The Broad Institute Genomics Platform"/>
            <consortium name="The Broad Institute Genome Sequencing Center for Infectious Disease"/>
            <person name="Wu L."/>
            <person name="Ma J."/>
        </authorList>
    </citation>
    <scope>NUCLEOTIDE SEQUENCE [LARGE SCALE GENOMIC DNA]</scope>
    <source>
        <strain evidence="2">KCTC 33842</strain>
    </source>
</reference>